<reference evidence="3 4" key="1">
    <citation type="submission" date="2019-05" db="EMBL/GenBank/DDBJ databases">
        <title>Kocuria coralli sp. nov., a novel actinobacterium isolated from coral reef seawater.</title>
        <authorList>
            <person name="Li J."/>
        </authorList>
    </citation>
    <scope>NUCLEOTIDE SEQUENCE [LARGE SCALE GENOMIC DNA]</scope>
    <source>
        <strain evidence="3 4">SCSIO 13007</strain>
    </source>
</reference>
<proteinExistence type="inferred from homology"/>
<dbReference type="Pfam" id="PF13561">
    <property type="entry name" value="adh_short_C2"/>
    <property type="match status" value="1"/>
</dbReference>
<dbReference type="Proteomes" id="UP000325957">
    <property type="component" value="Unassembled WGS sequence"/>
</dbReference>
<dbReference type="NCBIfam" id="NF004817">
    <property type="entry name" value="PRK06171.1"/>
    <property type="match status" value="1"/>
</dbReference>
<dbReference type="OrthoDB" id="7064009at2"/>
<dbReference type="FunFam" id="3.40.50.720:FF:000084">
    <property type="entry name" value="Short-chain dehydrogenase reductase"/>
    <property type="match status" value="1"/>
</dbReference>
<dbReference type="GO" id="GO:0016616">
    <property type="term" value="F:oxidoreductase activity, acting on the CH-OH group of donors, NAD or NADP as acceptor"/>
    <property type="evidence" value="ECO:0007669"/>
    <property type="project" value="TreeGrafter"/>
</dbReference>
<evidence type="ECO:0000313" key="4">
    <source>
        <dbReference type="Proteomes" id="UP000325957"/>
    </source>
</evidence>
<evidence type="ECO:0000313" key="3">
    <source>
        <dbReference type="EMBL" id="KAA9393199.1"/>
    </source>
</evidence>
<keyword evidence="2" id="KW-0560">Oxidoreductase</keyword>
<comment type="similarity">
    <text evidence="1">Belongs to the short-chain dehydrogenases/reductases (SDR) family.</text>
</comment>
<dbReference type="PANTHER" id="PTHR42760:SF40">
    <property type="entry name" value="3-OXOACYL-[ACYL-CARRIER-PROTEIN] REDUCTASE, CHLOROPLASTIC"/>
    <property type="match status" value="1"/>
</dbReference>
<dbReference type="AlphaFoldDB" id="A0A5J5KTZ8"/>
<dbReference type="InterPro" id="IPR036291">
    <property type="entry name" value="NAD(P)-bd_dom_sf"/>
</dbReference>
<organism evidence="3 4">
    <name type="scientific">Kocuria coralli</name>
    <dbReference type="NCBI Taxonomy" id="1461025"/>
    <lineage>
        <taxon>Bacteria</taxon>
        <taxon>Bacillati</taxon>
        <taxon>Actinomycetota</taxon>
        <taxon>Actinomycetes</taxon>
        <taxon>Micrococcales</taxon>
        <taxon>Micrococcaceae</taxon>
        <taxon>Kocuria</taxon>
    </lineage>
</organism>
<dbReference type="PROSITE" id="PS00061">
    <property type="entry name" value="ADH_SHORT"/>
    <property type="match status" value="1"/>
</dbReference>
<name>A0A5J5KTZ8_9MICC</name>
<comment type="caution">
    <text evidence="3">The sequence shown here is derived from an EMBL/GenBank/DDBJ whole genome shotgun (WGS) entry which is preliminary data.</text>
</comment>
<dbReference type="PRINTS" id="PR00081">
    <property type="entry name" value="GDHRDH"/>
</dbReference>
<evidence type="ECO:0000256" key="2">
    <source>
        <dbReference type="ARBA" id="ARBA00023002"/>
    </source>
</evidence>
<dbReference type="InterPro" id="IPR020904">
    <property type="entry name" value="Sc_DH/Rdtase_CS"/>
</dbReference>
<dbReference type="InterPro" id="IPR002347">
    <property type="entry name" value="SDR_fam"/>
</dbReference>
<dbReference type="GO" id="GO:0030497">
    <property type="term" value="P:fatty acid elongation"/>
    <property type="evidence" value="ECO:0007669"/>
    <property type="project" value="TreeGrafter"/>
</dbReference>
<dbReference type="CDD" id="cd05233">
    <property type="entry name" value="SDR_c"/>
    <property type="match status" value="1"/>
</dbReference>
<dbReference type="EMBL" id="SZWF01000024">
    <property type="protein sequence ID" value="KAA9393199.1"/>
    <property type="molecule type" value="Genomic_DNA"/>
</dbReference>
<gene>
    <name evidence="3" type="ORF">FCK90_13530</name>
</gene>
<accession>A0A5J5KTZ8</accession>
<sequence length="267" mass="27727">MMATWLGIDGRVIAVTGASSGIGKSISDSLKAAGARVANLDISAEGVTADGENHLDVHCDVTDRDSVVAALDAVVESYGSLDGVVNNAGINLPRMLVDVRGERPEYELDDASFALMMNINVKGVFLVGQQAARIFAAKGGGVIVNISSEAGVEGSDGQSVYSATKGAVNSFTRSWGKELSKYGIRTVGVAPGINEPTGLTSPAYNEALAYTRNTTVDNLTPDYAKTIPLGRPGKLSEIADLVTYLVSDRASYITGTTYAVTGGKSRG</sequence>
<dbReference type="SUPFAM" id="SSF51735">
    <property type="entry name" value="NAD(P)-binding Rossmann-fold domains"/>
    <property type="match status" value="1"/>
</dbReference>
<dbReference type="PANTHER" id="PTHR42760">
    <property type="entry name" value="SHORT-CHAIN DEHYDROGENASES/REDUCTASES FAMILY MEMBER"/>
    <property type="match status" value="1"/>
</dbReference>
<dbReference type="PRINTS" id="PR00080">
    <property type="entry name" value="SDRFAMILY"/>
</dbReference>
<dbReference type="Gene3D" id="3.40.50.720">
    <property type="entry name" value="NAD(P)-binding Rossmann-like Domain"/>
    <property type="match status" value="1"/>
</dbReference>
<protein>
    <submittedName>
        <fullName evidence="3">SDR family oxidoreductase</fullName>
    </submittedName>
</protein>
<keyword evidence="4" id="KW-1185">Reference proteome</keyword>
<evidence type="ECO:0000256" key="1">
    <source>
        <dbReference type="ARBA" id="ARBA00006484"/>
    </source>
</evidence>